<dbReference type="RefSeq" id="WP_044005743.1">
    <property type="nucleotide sequence ID" value="NZ_CP007647.1"/>
</dbReference>
<evidence type="ECO:0000313" key="1">
    <source>
        <dbReference type="EMBL" id="AIR11568.1"/>
    </source>
</evidence>
<protein>
    <submittedName>
        <fullName evidence="1">Uncharacterized protein</fullName>
    </submittedName>
</protein>
<geneLocation type="plasmid" evidence="1 2">
    <name>pMP1046A</name>
</geneLocation>
<sequence>MNINKIFLLNFNDTNDFNIKQVAIENDKVVSFSKSIKNISEYGMKNYFDLAESLENPKKYSISLGENDEKTYHIDLLEKIRSSLDEADFLENIELAVDNGKLLYNIAIYV</sequence>
<gene>
    <name evidence="1" type="ORF">LSJ_2158c</name>
</gene>
<dbReference type="AlphaFoldDB" id="A0A089QIA8"/>
<dbReference type="EMBL" id="CP007647">
    <property type="protein sequence ID" value="AIR11568.1"/>
    <property type="molecule type" value="Genomic_DNA"/>
</dbReference>
<dbReference type="Proteomes" id="UP000029488">
    <property type="component" value="Plasmid pMP1046A"/>
</dbReference>
<accession>A0A089QIA8</accession>
<keyword evidence="1" id="KW-0614">Plasmid</keyword>
<reference evidence="1 2" key="1">
    <citation type="journal article" date="2014" name="BMC Genomics">
        <title>Unusual genome complexity in Lactobacillus salivarius JCM1046.</title>
        <authorList>
            <person name="Raftis E.J."/>
            <person name="Forde B.M."/>
            <person name="Claesson M.J."/>
            <person name="O'Toole P.W."/>
        </authorList>
    </citation>
    <scope>NUCLEOTIDE SEQUENCE [LARGE SCALE GENOMIC DNA]</scope>
    <source>
        <strain evidence="1 2">JCM1046</strain>
        <plasmid evidence="1 2">pMP1046A</plasmid>
    </source>
</reference>
<name>A0A089QIA8_9LACO</name>
<organism evidence="1 2">
    <name type="scientific">Ligilactobacillus salivarius</name>
    <dbReference type="NCBI Taxonomy" id="1624"/>
    <lineage>
        <taxon>Bacteria</taxon>
        <taxon>Bacillati</taxon>
        <taxon>Bacillota</taxon>
        <taxon>Bacilli</taxon>
        <taxon>Lactobacillales</taxon>
        <taxon>Lactobacillaceae</taxon>
        <taxon>Ligilactobacillus</taxon>
    </lineage>
</organism>
<evidence type="ECO:0000313" key="2">
    <source>
        <dbReference type="Proteomes" id="UP000029488"/>
    </source>
</evidence>
<dbReference type="KEGG" id="lsj:LSJ_2158c"/>
<proteinExistence type="predicted"/>